<evidence type="ECO:0000259" key="9">
    <source>
        <dbReference type="Pfam" id="PF12161"/>
    </source>
</evidence>
<feature type="domain" description="N6 adenine-specific DNA methyltransferase N-terminal" evidence="9">
    <location>
        <begin position="9"/>
        <end position="132"/>
    </location>
</feature>
<dbReference type="GO" id="GO:0032259">
    <property type="term" value="P:methylation"/>
    <property type="evidence" value="ECO:0007669"/>
    <property type="project" value="UniProtKB-KW"/>
</dbReference>
<keyword evidence="4 10" id="KW-0808">Transferase</keyword>
<keyword evidence="3 10" id="KW-0489">Methyltransferase</keyword>
<dbReference type="InterPro" id="IPR003356">
    <property type="entry name" value="DNA_methylase_A-5"/>
</dbReference>
<dbReference type="InterPro" id="IPR038333">
    <property type="entry name" value="T1MK-like_N_sf"/>
</dbReference>
<dbReference type="PANTHER" id="PTHR42933:SF4">
    <property type="entry name" value="TYPE I RESTRICTION ENZYME ECOKI METHYLASE SUBUNIT"/>
    <property type="match status" value="1"/>
</dbReference>
<comment type="caution">
    <text evidence="10">The sequence shown here is derived from an EMBL/GenBank/DDBJ whole genome shotgun (WGS) entry which is preliminary data.</text>
</comment>
<evidence type="ECO:0000256" key="5">
    <source>
        <dbReference type="ARBA" id="ARBA00022691"/>
    </source>
</evidence>
<dbReference type="EC" id="2.1.1.72" evidence="2"/>
<dbReference type="GO" id="GO:0009007">
    <property type="term" value="F:site-specific DNA-methyltransferase (adenine-specific) activity"/>
    <property type="evidence" value="ECO:0007669"/>
    <property type="project" value="UniProtKB-EC"/>
</dbReference>
<dbReference type="Pfam" id="PF12161">
    <property type="entry name" value="HsdM_N"/>
    <property type="match status" value="1"/>
</dbReference>
<reference evidence="10 11" key="1">
    <citation type="journal article" date="2021" name="Nat. Commun.">
        <title>Reductive evolution and unique predatory mode in the CPR bacterium Vampirococcus lugosii.</title>
        <authorList>
            <person name="Moreira D."/>
            <person name="Zivanovic Y."/>
            <person name="Lopez-Archilla A.I."/>
            <person name="Iniesto M."/>
            <person name="Lopez-Garcia P."/>
        </authorList>
    </citation>
    <scope>NUCLEOTIDE SEQUENCE [LARGE SCALE GENOMIC DNA]</scope>
    <source>
        <strain evidence="10">Chiprana</strain>
    </source>
</reference>
<evidence type="ECO:0000256" key="6">
    <source>
        <dbReference type="ARBA" id="ARBA00022747"/>
    </source>
</evidence>
<comment type="catalytic activity">
    <reaction evidence="7">
        <text>a 2'-deoxyadenosine in DNA + S-adenosyl-L-methionine = an N(6)-methyl-2'-deoxyadenosine in DNA + S-adenosyl-L-homocysteine + H(+)</text>
        <dbReference type="Rhea" id="RHEA:15197"/>
        <dbReference type="Rhea" id="RHEA-COMP:12418"/>
        <dbReference type="Rhea" id="RHEA-COMP:12419"/>
        <dbReference type="ChEBI" id="CHEBI:15378"/>
        <dbReference type="ChEBI" id="CHEBI:57856"/>
        <dbReference type="ChEBI" id="CHEBI:59789"/>
        <dbReference type="ChEBI" id="CHEBI:90615"/>
        <dbReference type="ChEBI" id="CHEBI:90616"/>
        <dbReference type="EC" id="2.1.1.72"/>
    </reaction>
</comment>
<keyword evidence="6" id="KW-0680">Restriction system</keyword>
<dbReference type="Gene3D" id="3.40.50.150">
    <property type="entry name" value="Vaccinia Virus protein VP39"/>
    <property type="match status" value="1"/>
</dbReference>
<dbReference type="RefSeq" id="WP_213349713.1">
    <property type="nucleotide sequence ID" value="NZ_JAEDAM010000066.1"/>
</dbReference>
<evidence type="ECO:0000313" key="11">
    <source>
        <dbReference type="Proteomes" id="UP000680365"/>
    </source>
</evidence>
<organism evidence="10 11">
    <name type="scientific">Candidatus Vampirococcus lugosii</name>
    <dbReference type="NCBI Taxonomy" id="2789015"/>
    <lineage>
        <taxon>Bacteria</taxon>
        <taxon>Candidatus Absconditibacteriota</taxon>
        <taxon>Vampirococcus</taxon>
    </lineage>
</organism>
<dbReference type="Pfam" id="PF02384">
    <property type="entry name" value="N6_Mtase"/>
    <property type="match status" value="1"/>
</dbReference>
<evidence type="ECO:0000259" key="8">
    <source>
        <dbReference type="Pfam" id="PF02384"/>
    </source>
</evidence>
<gene>
    <name evidence="10" type="ORF">VAMP_266n17</name>
</gene>
<evidence type="ECO:0000256" key="1">
    <source>
        <dbReference type="ARBA" id="ARBA00006594"/>
    </source>
</evidence>
<dbReference type="SUPFAM" id="SSF53335">
    <property type="entry name" value="S-adenosyl-L-methionine-dependent methyltransferases"/>
    <property type="match status" value="1"/>
</dbReference>
<evidence type="ECO:0000256" key="3">
    <source>
        <dbReference type="ARBA" id="ARBA00022603"/>
    </source>
</evidence>
<evidence type="ECO:0000256" key="2">
    <source>
        <dbReference type="ARBA" id="ARBA00011900"/>
    </source>
</evidence>
<dbReference type="InterPro" id="IPR022749">
    <property type="entry name" value="D12N6_MeTrfase_N"/>
</dbReference>
<evidence type="ECO:0000256" key="7">
    <source>
        <dbReference type="ARBA" id="ARBA00047942"/>
    </source>
</evidence>
<evidence type="ECO:0000256" key="4">
    <source>
        <dbReference type="ARBA" id="ARBA00022679"/>
    </source>
</evidence>
<dbReference type="InterPro" id="IPR051537">
    <property type="entry name" value="DNA_Adenine_Mtase"/>
</dbReference>
<comment type="similarity">
    <text evidence="1">Belongs to the N(4)/N(6)-methyltransferase family.</text>
</comment>
<feature type="domain" description="DNA methylase adenine-specific" evidence="8">
    <location>
        <begin position="145"/>
        <end position="465"/>
    </location>
</feature>
<protein>
    <recommendedName>
        <fullName evidence="2">site-specific DNA-methyltransferase (adenine-specific)</fullName>
        <ecNumber evidence="2">2.1.1.72</ecNumber>
    </recommendedName>
</protein>
<accession>A0ABS5QM54</accession>
<dbReference type="PANTHER" id="PTHR42933">
    <property type="entry name" value="SLR6095 PROTEIN"/>
    <property type="match status" value="1"/>
</dbReference>
<dbReference type="Gene3D" id="1.20.1260.30">
    <property type="match status" value="1"/>
</dbReference>
<dbReference type="InterPro" id="IPR029063">
    <property type="entry name" value="SAM-dependent_MTases_sf"/>
</dbReference>
<dbReference type="EMBL" id="JAEDAM010000066">
    <property type="protein sequence ID" value="MBS8122285.1"/>
    <property type="molecule type" value="Genomic_DNA"/>
</dbReference>
<keyword evidence="11" id="KW-1185">Reference proteome</keyword>
<dbReference type="InterPro" id="IPR002052">
    <property type="entry name" value="DNA_methylase_N6_adenine_CS"/>
</dbReference>
<name>A0ABS5QM54_9BACT</name>
<dbReference type="PROSITE" id="PS00092">
    <property type="entry name" value="N6_MTASE"/>
    <property type="match status" value="1"/>
</dbReference>
<proteinExistence type="inferred from homology"/>
<evidence type="ECO:0000313" key="10">
    <source>
        <dbReference type="EMBL" id="MBS8122285.1"/>
    </source>
</evidence>
<dbReference type="Proteomes" id="UP000680365">
    <property type="component" value="Unassembled WGS sequence"/>
</dbReference>
<sequence>MTKEQLSSAEIKKACDILRRDDGVGSKNYITEISWILFLKLFEEIENIFDDISASKMQDYHFVIEEKYHWSSWAHDKEYRKNPEKMLDFVRGKLFPYLKLLSGDYGTKIAQIFNTLVQPKILSGYNLIDVVDIVDKINKKDFVDSHLLSHAYEEILAKMGNEGGWAGEYYTPRSVIKFLIHTLDPQVGQKIKDPFTGSGGFLVESFEYLKQKSNWDTLSTKEQKKLADNSLFGQEKKQEGYILGMMNLITHGVLKPNINLANTFGQDLNNITGEYDVILTNPPFGGKEASQVYKHYEYPTSATEGLALQYIMKTLKNGGKAGVVLPDGQILFATGLFADIRQKLFEKNKLKYIISLPAGVFAQMGTGIKTVCMIFEKGGNTKNVVYYNLNGKYTKKKLLPLEDMESILEDMKQVDIFDKNLDEKDIDAFNIAGEDTNQNFDRWVVPLEYFENNNYDISPKNPFEKKDIVLSVDENLSLINKGNTGFTQEFENLKKLLKDNDLV</sequence>
<keyword evidence="5" id="KW-0949">S-adenosyl-L-methionine</keyword>
<dbReference type="PRINTS" id="PR00507">
    <property type="entry name" value="N12N6MTFRASE"/>
</dbReference>